<dbReference type="InterPro" id="IPR012338">
    <property type="entry name" value="Beta-lactam/transpept-like"/>
</dbReference>
<reference evidence="1 2" key="1">
    <citation type="submission" date="2023-07" db="EMBL/GenBank/DDBJ databases">
        <title>Genomic Encyclopedia of Type Strains, Phase IV (KMG-IV): sequencing the most valuable type-strain genomes for metagenomic binning, comparative biology and taxonomic classification.</title>
        <authorList>
            <person name="Goeker M."/>
        </authorList>
    </citation>
    <scope>NUCLEOTIDE SEQUENCE [LARGE SCALE GENOMIC DNA]</scope>
    <source>
        <strain evidence="1 2">DSM 105143</strain>
    </source>
</reference>
<dbReference type="Gene3D" id="3.40.710.10">
    <property type="entry name" value="DD-peptidase/beta-lactamase superfamily"/>
    <property type="match status" value="1"/>
</dbReference>
<dbReference type="EMBL" id="JAUSTM010000003">
    <property type="protein sequence ID" value="MDQ0221829.1"/>
    <property type="molecule type" value="Genomic_DNA"/>
</dbReference>
<protein>
    <submittedName>
        <fullName evidence="1">CubicO group peptidase (Beta-lactamase class C family)</fullName>
    </submittedName>
</protein>
<sequence>MIVRKEGKVVYHNAFGYAGIQGQVPMNTDTILRLA</sequence>
<accession>A0ABT9YPA7</accession>
<dbReference type="SUPFAM" id="SSF56601">
    <property type="entry name" value="beta-lactamase/transpeptidase-like"/>
    <property type="match status" value="1"/>
</dbReference>
<proteinExistence type="predicted"/>
<evidence type="ECO:0000313" key="1">
    <source>
        <dbReference type="EMBL" id="MDQ0221829.1"/>
    </source>
</evidence>
<dbReference type="Proteomes" id="UP001223079">
    <property type="component" value="Unassembled WGS sequence"/>
</dbReference>
<gene>
    <name evidence="1" type="ORF">J2S23_000365</name>
</gene>
<name>A0ABT9YPA7_9STRE</name>
<comment type="caution">
    <text evidence="1">The sequence shown here is derived from an EMBL/GenBank/DDBJ whole genome shotgun (WGS) entry which is preliminary data.</text>
</comment>
<evidence type="ECO:0000313" key="2">
    <source>
        <dbReference type="Proteomes" id="UP001223079"/>
    </source>
</evidence>
<organism evidence="1 2">
    <name type="scientific">Streptococcus moroccensis</name>
    <dbReference type="NCBI Taxonomy" id="1451356"/>
    <lineage>
        <taxon>Bacteria</taxon>
        <taxon>Bacillati</taxon>
        <taxon>Bacillota</taxon>
        <taxon>Bacilli</taxon>
        <taxon>Lactobacillales</taxon>
        <taxon>Streptococcaceae</taxon>
        <taxon>Streptococcus</taxon>
    </lineage>
</organism>
<keyword evidence="2" id="KW-1185">Reference proteome</keyword>